<dbReference type="Proteomes" id="UP000054538">
    <property type="component" value="Unassembled WGS sequence"/>
</dbReference>
<dbReference type="InParanoid" id="A0A0D0DQZ4"/>
<reference evidence="2" key="2">
    <citation type="submission" date="2015-01" db="EMBL/GenBank/DDBJ databases">
        <title>Evolutionary Origins and Diversification of the Mycorrhizal Mutualists.</title>
        <authorList>
            <consortium name="DOE Joint Genome Institute"/>
            <consortium name="Mycorrhizal Genomics Consortium"/>
            <person name="Kohler A."/>
            <person name="Kuo A."/>
            <person name="Nagy L.G."/>
            <person name="Floudas D."/>
            <person name="Copeland A."/>
            <person name="Barry K.W."/>
            <person name="Cichocki N."/>
            <person name="Veneault-Fourrey C."/>
            <person name="LaButti K."/>
            <person name="Lindquist E.A."/>
            <person name="Lipzen A."/>
            <person name="Lundell T."/>
            <person name="Morin E."/>
            <person name="Murat C."/>
            <person name="Riley R."/>
            <person name="Ohm R."/>
            <person name="Sun H."/>
            <person name="Tunlid A."/>
            <person name="Henrissat B."/>
            <person name="Grigoriev I.V."/>
            <person name="Hibbett D.S."/>
            <person name="Martin F."/>
        </authorList>
    </citation>
    <scope>NUCLEOTIDE SEQUENCE [LARGE SCALE GENOMIC DNA]</scope>
    <source>
        <strain evidence="2">Ve08.2h10</strain>
    </source>
</reference>
<dbReference type="AlphaFoldDB" id="A0A0D0DQZ4"/>
<protein>
    <submittedName>
        <fullName evidence="1">Uncharacterized protein</fullName>
    </submittedName>
</protein>
<evidence type="ECO:0000313" key="1">
    <source>
        <dbReference type="EMBL" id="KIK81905.1"/>
    </source>
</evidence>
<sequence length="248" mass="28317">MISLGADEDTLVLHQALEKEQLKVSMAISGSNSQGQWDLTLTWFWTMDVQKDVRITAVHWGHWLRAKALKDKWEEEVELLRAEAEWTINFFDYKIPSTLQCLKNLPSEIALATQVITTVVIQGWKVEIPHTIQLLVDPEHTVASQINWYYGKITEDPGLPHPWWSDVNEQPLYNYQHLGWDKLLGLYAEFIPICPMLVLPPDMPTTRDFTEIERLDFGQGDHQGGCGDEGSHGKDSGVGGFLASWRDF</sequence>
<accession>A0A0D0DQZ4</accession>
<dbReference type="STRING" id="930991.A0A0D0DQZ4"/>
<gene>
    <name evidence="1" type="ORF">PAXRUDRAFT_14997</name>
</gene>
<evidence type="ECO:0000313" key="2">
    <source>
        <dbReference type="Proteomes" id="UP000054538"/>
    </source>
</evidence>
<reference evidence="1 2" key="1">
    <citation type="submission" date="2014-04" db="EMBL/GenBank/DDBJ databases">
        <authorList>
            <consortium name="DOE Joint Genome Institute"/>
            <person name="Kuo A."/>
            <person name="Kohler A."/>
            <person name="Jargeat P."/>
            <person name="Nagy L.G."/>
            <person name="Floudas D."/>
            <person name="Copeland A."/>
            <person name="Barry K.W."/>
            <person name="Cichocki N."/>
            <person name="Veneault-Fourrey C."/>
            <person name="LaButti K."/>
            <person name="Lindquist E.A."/>
            <person name="Lipzen A."/>
            <person name="Lundell T."/>
            <person name="Morin E."/>
            <person name="Murat C."/>
            <person name="Sun H."/>
            <person name="Tunlid A."/>
            <person name="Henrissat B."/>
            <person name="Grigoriev I.V."/>
            <person name="Hibbett D.S."/>
            <person name="Martin F."/>
            <person name="Nordberg H.P."/>
            <person name="Cantor M.N."/>
            <person name="Hua S.X."/>
        </authorList>
    </citation>
    <scope>NUCLEOTIDE SEQUENCE [LARGE SCALE GENOMIC DNA]</scope>
    <source>
        <strain evidence="1 2">Ve08.2h10</strain>
    </source>
</reference>
<organism evidence="1 2">
    <name type="scientific">Paxillus rubicundulus Ve08.2h10</name>
    <dbReference type="NCBI Taxonomy" id="930991"/>
    <lineage>
        <taxon>Eukaryota</taxon>
        <taxon>Fungi</taxon>
        <taxon>Dikarya</taxon>
        <taxon>Basidiomycota</taxon>
        <taxon>Agaricomycotina</taxon>
        <taxon>Agaricomycetes</taxon>
        <taxon>Agaricomycetidae</taxon>
        <taxon>Boletales</taxon>
        <taxon>Paxilineae</taxon>
        <taxon>Paxillaceae</taxon>
        <taxon>Paxillus</taxon>
    </lineage>
</organism>
<proteinExistence type="predicted"/>
<dbReference type="OrthoDB" id="3265433at2759"/>
<dbReference type="EMBL" id="KN825710">
    <property type="protein sequence ID" value="KIK81905.1"/>
    <property type="molecule type" value="Genomic_DNA"/>
</dbReference>
<name>A0A0D0DQZ4_9AGAM</name>
<keyword evidence="2" id="KW-1185">Reference proteome</keyword>
<dbReference type="HOGENOM" id="CLU_1120459_0_0_1"/>